<dbReference type="PANTHER" id="PTHR16196:SF0">
    <property type="entry name" value="PRE-MRNA-SPLICING FACTOR CWC25 HOMOLOG"/>
    <property type="match status" value="1"/>
</dbReference>
<name>A0A0N4XCG3_NIPBR</name>
<evidence type="ECO:0000256" key="3">
    <source>
        <dbReference type="ARBA" id="ARBA00022664"/>
    </source>
</evidence>
<evidence type="ECO:0000256" key="5">
    <source>
        <dbReference type="ARBA" id="ARBA00023054"/>
    </source>
</evidence>
<keyword evidence="6" id="KW-0508">mRNA splicing</keyword>
<keyword evidence="4" id="KW-0747">Spliceosome</keyword>
<evidence type="ECO:0000256" key="1">
    <source>
        <dbReference type="ARBA" id="ARBA00004123"/>
    </source>
</evidence>
<accession>A0A0N4XCG3</accession>
<evidence type="ECO:0000313" key="9">
    <source>
        <dbReference type="EMBL" id="VDL62415.1"/>
    </source>
</evidence>
<dbReference type="WBParaSite" id="NBR_0000013801-mRNA-1">
    <property type="protein sequence ID" value="NBR_0000013801-mRNA-1"/>
    <property type="gene ID" value="NBR_0000013801"/>
</dbReference>
<keyword evidence="7" id="KW-0539">Nucleus</keyword>
<reference evidence="11" key="1">
    <citation type="submission" date="2017-02" db="UniProtKB">
        <authorList>
            <consortium name="WormBaseParasite"/>
        </authorList>
    </citation>
    <scope>IDENTIFICATION</scope>
</reference>
<sequence>MTESKDIGWMYEGAKSLVSREDYLLGKKIDKNFEKYSDAVNEQKPDAFDALLHTRTVVKPQPSSTAAPKTSALETYVVATEDPLVAVKVKEETRRREVLENPLMKRKFQKMLKEMMAQKEAKTEKKKKKKKHKKKDEDENKKKSKKRRSRESEESPERGRSEKGSKKKSIRKDVCFRQDPIAPVLRMSGKALEKLISGEGLHRLVAVIKLGIALFRRKVEVVEVRLDRWSLSVAVKNLQVSRNGTEDLVGIDRVLLIVPLHEEKTPSQRIQEEKQTNEDVTTTHPVAAEGFPEVHRDQIERCQTKDEGALPHHRPDHLNEEEGQERKDPETRRKKLAVTRGAALQPRPKVQLLHRDRSLRSQNTPFLPEVKTTRSPQVVGKIHLEINPAGRPPIKIWLQKPVRRKLKIVKRNGCMALLFQNIFALRHRQRTPKMKRARIGSIVLSENARSALKDLVLLESQLNSAANDLTVEQRLQSNKRSLQRSHGYMEKKFTSK</sequence>
<evidence type="ECO:0000256" key="8">
    <source>
        <dbReference type="SAM" id="MobiDB-lite"/>
    </source>
</evidence>
<dbReference type="GO" id="GO:0000398">
    <property type="term" value="P:mRNA splicing, via spliceosome"/>
    <property type="evidence" value="ECO:0007669"/>
    <property type="project" value="TreeGrafter"/>
</dbReference>
<feature type="compositionally biased region" description="Basic and acidic residues" evidence="8">
    <location>
        <begin position="150"/>
        <end position="164"/>
    </location>
</feature>
<organism evidence="11">
    <name type="scientific">Nippostrongylus brasiliensis</name>
    <name type="common">Rat hookworm</name>
    <dbReference type="NCBI Taxonomy" id="27835"/>
    <lineage>
        <taxon>Eukaryota</taxon>
        <taxon>Metazoa</taxon>
        <taxon>Ecdysozoa</taxon>
        <taxon>Nematoda</taxon>
        <taxon>Chromadorea</taxon>
        <taxon>Rhabditida</taxon>
        <taxon>Rhabditina</taxon>
        <taxon>Rhabditomorpha</taxon>
        <taxon>Strongyloidea</taxon>
        <taxon>Heligmosomidae</taxon>
        <taxon>Nippostrongylus</taxon>
    </lineage>
</organism>
<protein>
    <submittedName>
        <fullName evidence="11">Trichohyalin-like</fullName>
    </submittedName>
</protein>
<dbReference type="InterPro" id="IPR051376">
    <property type="entry name" value="CWC25_splicing_factor"/>
</dbReference>
<gene>
    <name evidence="9" type="ORF">NBR_LOCUS139</name>
</gene>
<reference evidence="9 10" key="2">
    <citation type="submission" date="2018-11" db="EMBL/GenBank/DDBJ databases">
        <authorList>
            <consortium name="Pathogen Informatics"/>
        </authorList>
    </citation>
    <scope>NUCLEOTIDE SEQUENCE [LARGE SCALE GENOMIC DNA]</scope>
</reference>
<feature type="compositionally biased region" description="Basic residues" evidence="8">
    <location>
        <begin position="124"/>
        <end position="134"/>
    </location>
</feature>
<feature type="compositionally biased region" description="Basic and acidic residues" evidence="8">
    <location>
        <begin position="316"/>
        <end position="331"/>
    </location>
</feature>
<comment type="similarity">
    <text evidence="2">Belongs to the CWC25 family.</text>
</comment>
<dbReference type="PANTHER" id="PTHR16196">
    <property type="entry name" value="CELL CYCLE CONTROL PROTEIN CWF25"/>
    <property type="match status" value="1"/>
</dbReference>
<dbReference type="InterPro" id="IPR022209">
    <property type="entry name" value="CWC25"/>
</dbReference>
<keyword evidence="5" id="KW-0175">Coiled coil</keyword>
<feature type="region of interest" description="Disordered" evidence="8">
    <location>
        <begin position="306"/>
        <end position="340"/>
    </location>
</feature>
<keyword evidence="3" id="KW-0507">mRNA processing</keyword>
<dbReference type="EMBL" id="UYSL01000037">
    <property type="protein sequence ID" value="VDL62415.1"/>
    <property type="molecule type" value="Genomic_DNA"/>
</dbReference>
<dbReference type="GO" id="GO:0005684">
    <property type="term" value="C:U2-type spliceosomal complex"/>
    <property type="evidence" value="ECO:0007669"/>
    <property type="project" value="TreeGrafter"/>
</dbReference>
<proteinExistence type="inferred from homology"/>
<comment type="subcellular location">
    <subcellularLocation>
        <location evidence="1">Nucleus</location>
    </subcellularLocation>
</comment>
<evidence type="ECO:0000256" key="4">
    <source>
        <dbReference type="ARBA" id="ARBA00022728"/>
    </source>
</evidence>
<keyword evidence="10" id="KW-1185">Reference proteome</keyword>
<dbReference type="AlphaFoldDB" id="A0A0N4XCG3"/>
<evidence type="ECO:0000313" key="11">
    <source>
        <dbReference type="WBParaSite" id="NBR_0000013801-mRNA-1"/>
    </source>
</evidence>
<feature type="region of interest" description="Disordered" evidence="8">
    <location>
        <begin position="116"/>
        <end position="172"/>
    </location>
</feature>
<dbReference type="STRING" id="27835.A0A0N4XCG3"/>
<evidence type="ECO:0000256" key="7">
    <source>
        <dbReference type="ARBA" id="ARBA00023242"/>
    </source>
</evidence>
<evidence type="ECO:0000313" key="10">
    <source>
        <dbReference type="Proteomes" id="UP000271162"/>
    </source>
</evidence>
<evidence type="ECO:0000256" key="6">
    <source>
        <dbReference type="ARBA" id="ARBA00023187"/>
    </source>
</evidence>
<dbReference type="Proteomes" id="UP000271162">
    <property type="component" value="Unassembled WGS sequence"/>
</dbReference>
<evidence type="ECO:0000256" key="2">
    <source>
        <dbReference type="ARBA" id="ARBA00006695"/>
    </source>
</evidence>
<dbReference type="Pfam" id="PF12542">
    <property type="entry name" value="CWC25"/>
    <property type="match status" value="1"/>
</dbReference>